<feature type="region of interest" description="Disordered" evidence="1">
    <location>
        <begin position="324"/>
        <end position="348"/>
    </location>
</feature>
<dbReference type="EMBL" id="JARKNE010000008">
    <property type="protein sequence ID" value="KAK5813593.1"/>
    <property type="molecule type" value="Genomic_DNA"/>
</dbReference>
<gene>
    <name evidence="2" type="ORF">PVK06_029044</name>
</gene>
<comment type="caution">
    <text evidence="2">The sequence shown here is derived from an EMBL/GenBank/DDBJ whole genome shotgun (WGS) entry which is preliminary data.</text>
</comment>
<keyword evidence="3" id="KW-1185">Reference proteome</keyword>
<reference evidence="2 3" key="1">
    <citation type="submission" date="2023-03" db="EMBL/GenBank/DDBJ databases">
        <title>WGS of Gossypium arboreum.</title>
        <authorList>
            <person name="Yu D."/>
        </authorList>
    </citation>
    <scope>NUCLEOTIDE SEQUENCE [LARGE SCALE GENOMIC DNA]</scope>
    <source>
        <tissue evidence="2">Leaf</tissue>
    </source>
</reference>
<accession>A0ABR0P5K6</accession>
<evidence type="ECO:0000313" key="2">
    <source>
        <dbReference type="EMBL" id="KAK5813593.1"/>
    </source>
</evidence>
<protein>
    <submittedName>
        <fullName evidence="2">Uncharacterized protein</fullName>
    </submittedName>
</protein>
<evidence type="ECO:0000313" key="3">
    <source>
        <dbReference type="Proteomes" id="UP001358586"/>
    </source>
</evidence>
<feature type="region of interest" description="Disordered" evidence="1">
    <location>
        <begin position="1"/>
        <end position="31"/>
    </location>
</feature>
<feature type="compositionally biased region" description="Polar residues" evidence="1">
    <location>
        <begin position="339"/>
        <end position="348"/>
    </location>
</feature>
<organism evidence="2 3">
    <name type="scientific">Gossypium arboreum</name>
    <name type="common">Tree cotton</name>
    <name type="synonym">Gossypium nanking</name>
    <dbReference type="NCBI Taxonomy" id="29729"/>
    <lineage>
        <taxon>Eukaryota</taxon>
        <taxon>Viridiplantae</taxon>
        <taxon>Streptophyta</taxon>
        <taxon>Embryophyta</taxon>
        <taxon>Tracheophyta</taxon>
        <taxon>Spermatophyta</taxon>
        <taxon>Magnoliopsida</taxon>
        <taxon>eudicotyledons</taxon>
        <taxon>Gunneridae</taxon>
        <taxon>Pentapetalae</taxon>
        <taxon>rosids</taxon>
        <taxon>malvids</taxon>
        <taxon>Malvales</taxon>
        <taxon>Malvaceae</taxon>
        <taxon>Malvoideae</taxon>
        <taxon>Gossypium</taxon>
    </lineage>
</organism>
<sequence>MAVDSDPPLSATTSWKDKLIGTGSSGTSQEAAGIVEGNDGDFILLDDDIIRTTINGIPAIDFSDWIRLPGLPGFMYKRKILEAIGSMIGKVVKLDFKTDNKTRGRFARMALFINLDKPFISQICVNGEIQRVEYDDLPTVCFTCGKYEHVRELCSMLKKIRAKMVTKWWQMAALAATTAVLGRTLNQLSNLRCWWSVDPSKDRGNIKILAVHPSGENIIASSSIMSPGDTGLQAVGSVEKQDRPLSFSKVVSDQQAPPTCSNAENSQALQEIRIERVMRNLALPGEDGKNSNVLKECRSRFKASANSRVSLADSMKEVAKLISSDLSNEAETEMHTESDTSGLNDSRQ</sequence>
<proteinExistence type="predicted"/>
<evidence type="ECO:0000256" key="1">
    <source>
        <dbReference type="SAM" id="MobiDB-lite"/>
    </source>
</evidence>
<name>A0ABR0P5K6_GOSAR</name>
<dbReference type="Proteomes" id="UP001358586">
    <property type="component" value="Chromosome 8"/>
</dbReference>
<dbReference type="PANTHER" id="PTHR31286:SF173">
    <property type="entry name" value="DUF4283 DOMAIN-CONTAINING PROTEIN"/>
    <property type="match status" value="1"/>
</dbReference>
<dbReference type="PANTHER" id="PTHR31286">
    <property type="entry name" value="GLYCINE-RICH CELL WALL STRUCTURAL PROTEIN 1.8-LIKE"/>
    <property type="match status" value="1"/>
</dbReference>
<dbReference type="InterPro" id="IPR040256">
    <property type="entry name" value="At4g02000-like"/>
</dbReference>